<dbReference type="Pfam" id="PF08631">
    <property type="entry name" value="SPO22"/>
    <property type="match status" value="1"/>
</dbReference>
<dbReference type="InterPro" id="IPR056751">
    <property type="entry name" value="PAS_13"/>
</dbReference>
<dbReference type="GO" id="GO:0000981">
    <property type="term" value="F:DNA-binding transcription factor activity, RNA polymerase II-specific"/>
    <property type="evidence" value="ECO:0007669"/>
    <property type="project" value="InterPro"/>
</dbReference>
<dbReference type="GO" id="GO:0008270">
    <property type="term" value="F:zinc ion binding"/>
    <property type="evidence" value="ECO:0007669"/>
    <property type="project" value="InterPro"/>
</dbReference>
<dbReference type="GO" id="GO:0003677">
    <property type="term" value="F:DNA binding"/>
    <property type="evidence" value="ECO:0007669"/>
    <property type="project" value="UniProtKB-KW"/>
</dbReference>
<dbReference type="RefSeq" id="XP_001225731.1">
    <property type="nucleotide sequence ID" value="XM_001225730.1"/>
</dbReference>
<dbReference type="AlphaFoldDB" id="Q2GVC9"/>
<evidence type="ECO:0000313" key="10">
    <source>
        <dbReference type="EMBL" id="EAQ86822.1"/>
    </source>
</evidence>
<keyword evidence="5" id="KW-0804">Transcription</keyword>
<evidence type="ECO:0000256" key="2">
    <source>
        <dbReference type="ARBA" id="ARBA00022723"/>
    </source>
</evidence>
<feature type="compositionally biased region" description="Gly residues" evidence="8">
    <location>
        <begin position="617"/>
        <end position="628"/>
    </location>
</feature>
<evidence type="ECO:0000256" key="1">
    <source>
        <dbReference type="ARBA" id="ARBA00004123"/>
    </source>
</evidence>
<dbReference type="PANTHER" id="PTHR40375:SF2">
    <property type="entry name" value="SPORULATION-SPECIFIC PROTEIN 22"/>
    <property type="match status" value="1"/>
</dbReference>
<feature type="domain" description="ERT1/acuK family PAS" evidence="9">
    <location>
        <begin position="377"/>
        <end position="456"/>
    </location>
</feature>
<feature type="compositionally biased region" description="Polar residues" evidence="8">
    <location>
        <begin position="89"/>
        <end position="113"/>
    </location>
</feature>
<reference evidence="11" key="1">
    <citation type="journal article" date="2015" name="Genome Announc.">
        <title>Draft genome sequence of the cellulolytic fungus Chaetomium globosum.</title>
        <authorList>
            <person name="Cuomo C.A."/>
            <person name="Untereiner W.A."/>
            <person name="Ma L.-J."/>
            <person name="Grabherr M."/>
            <person name="Birren B.W."/>
        </authorList>
    </citation>
    <scope>NUCLEOTIDE SEQUENCE [LARGE SCALE GENOMIC DNA]</scope>
    <source>
        <strain evidence="11">ATCC 6205 / CBS 148.51 / DSM 1962 / NBRC 6347 / NRRL 1970</strain>
    </source>
</reference>
<evidence type="ECO:0000256" key="8">
    <source>
        <dbReference type="SAM" id="MobiDB-lite"/>
    </source>
</evidence>
<feature type="compositionally biased region" description="Basic and acidic residues" evidence="8">
    <location>
        <begin position="601"/>
        <end position="616"/>
    </location>
</feature>
<keyword evidence="6" id="KW-0539">Nucleus</keyword>
<evidence type="ECO:0000256" key="5">
    <source>
        <dbReference type="ARBA" id="ARBA00023163"/>
    </source>
</evidence>
<dbReference type="OrthoDB" id="65716at2759"/>
<feature type="region of interest" description="Disordered" evidence="8">
    <location>
        <begin position="474"/>
        <end position="520"/>
    </location>
</feature>
<keyword evidence="7" id="KW-0469">Meiosis</keyword>
<name>Q2GVC9_CHAGB</name>
<dbReference type="EMBL" id="CH408033">
    <property type="protein sequence ID" value="EAQ86822.1"/>
    <property type="molecule type" value="Genomic_DNA"/>
</dbReference>
<evidence type="ECO:0000256" key="4">
    <source>
        <dbReference type="ARBA" id="ARBA00023125"/>
    </source>
</evidence>
<dbReference type="GO" id="GO:0051321">
    <property type="term" value="P:meiotic cell cycle"/>
    <property type="evidence" value="ECO:0007669"/>
    <property type="project" value="UniProtKB-KW"/>
</dbReference>
<feature type="compositionally biased region" description="Low complexity" evidence="8">
    <location>
        <begin position="500"/>
        <end position="516"/>
    </location>
</feature>
<dbReference type="OMA" id="NANICKS"/>
<dbReference type="InterPro" id="IPR013940">
    <property type="entry name" value="Spo22/ZIP4/TEX11"/>
</dbReference>
<dbReference type="InterPro" id="IPR001138">
    <property type="entry name" value="Zn2Cys6_DnaBD"/>
</dbReference>
<organism evidence="10 11">
    <name type="scientific">Chaetomium globosum (strain ATCC 6205 / CBS 148.51 / DSM 1962 / NBRC 6347 / NRRL 1970)</name>
    <name type="common">Soil fungus</name>
    <dbReference type="NCBI Taxonomy" id="306901"/>
    <lineage>
        <taxon>Eukaryota</taxon>
        <taxon>Fungi</taxon>
        <taxon>Dikarya</taxon>
        <taxon>Ascomycota</taxon>
        <taxon>Pezizomycotina</taxon>
        <taxon>Sordariomycetes</taxon>
        <taxon>Sordariomycetidae</taxon>
        <taxon>Sordariales</taxon>
        <taxon>Chaetomiaceae</taxon>
        <taxon>Chaetomium</taxon>
    </lineage>
</organism>
<feature type="region of interest" description="Disordered" evidence="8">
    <location>
        <begin position="1"/>
        <end position="49"/>
    </location>
</feature>
<dbReference type="GeneID" id="4394511"/>
<dbReference type="CDD" id="cd00067">
    <property type="entry name" value="GAL4"/>
    <property type="match status" value="1"/>
</dbReference>
<evidence type="ECO:0000256" key="3">
    <source>
        <dbReference type="ARBA" id="ARBA00023015"/>
    </source>
</evidence>
<dbReference type="InParanoid" id="Q2GVC9"/>
<dbReference type="Pfam" id="PF24990">
    <property type="entry name" value="PAS_13"/>
    <property type="match status" value="1"/>
</dbReference>
<keyword evidence="3" id="KW-0805">Transcription regulation</keyword>
<protein>
    <recommendedName>
        <fullName evidence="9">ERT1/acuK family PAS domain-containing protein</fullName>
    </recommendedName>
</protein>
<keyword evidence="4" id="KW-0238">DNA-binding</keyword>
<dbReference type="eggNOG" id="ENOG502QQGC">
    <property type="taxonomic scope" value="Eukaryota"/>
</dbReference>
<feature type="region of interest" description="Disordered" evidence="8">
    <location>
        <begin position="77"/>
        <end position="127"/>
    </location>
</feature>
<dbReference type="GO" id="GO:0005634">
    <property type="term" value="C:nucleus"/>
    <property type="evidence" value="ECO:0007669"/>
    <property type="project" value="UniProtKB-SubCell"/>
</dbReference>
<keyword evidence="2" id="KW-0479">Metal-binding</keyword>
<dbReference type="Proteomes" id="UP000001056">
    <property type="component" value="Unassembled WGS sequence"/>
</dbReference>
<feature type="compositionally biased region" description="Basic and acidic residues" evidence="8">
    <location>
        <begin position="16"/>
        <end position="31"/>
    </location>
</feature>
<evidence type="ECO:0000256" key="6">
    <source>
        <dbReference type="ARBA" id="ARBA00023242"/>
    </source>
</evidence>
<gene>
    <name evidence="10" type="ORF">CHGG_08075</name>
</gene>
<dbReference type="VEuPathDB" id="FungiDB:CHGG_08075"/>
<evidence type="ECO:0000256" key="7">
    <source>
        <dbReference type="ARBA" id="ARBA00023254"/>
    </source>
</evidence>
<dbReference type="HOGENOM" id="CLU_001453_2_1_1"/>
<keyword evidence="11" id="KW-1185">Reference proteome</keyword>
<evidence type="ECO:0000259" key="9">
    <source>
        <dbReference type="Pfam" id="PF24990"/>
    </source>
</evidence>
<proteinExistence type="predicted"/>
<evidence type="ECO:0000313" key="11">
    <source>
        <dbReference type="Proteomes" id="UP000001056"/>
    </source>
</evidence>
<accession>Q2GVC9</accession>
<comment type="subcellular location">
    <subcellularLocation>
        <location evidence="1">Nucleus</location>
    </subcellularLocation>
</comment>
<dbReference type="STRING" id="306901.Q2GVC9"/>
<dbReference type="PANTHER" id="PTHR40375">
    <property type="entry name" value="SPORULATION-SPECIFIC PROTEIN 22"/>
    <property type="match status" value="1"/>
</dbReference>
<feature type="region of interest" description="Disordered" evidence="8">
    <location>
        <begin position="601"/>
        <end position="632"/>
    </location>
</feature>
<dbReference type="InterPro" id="IPR039057">
    <property type="entry name" value="Spo22/ZIP4"/>
</dbReference>
<feature type="region of interest" description="Disordered" evidence="8">
    <location>
        <begin position="217"/>
        <end position="265"/>
    </location>
</feature>
<dbReference type="GO" id="GO:0090173">
    <property type="term" value="P:regulation of synaptonemal complex assembly"/>
    <property type="evidence" value="ECO:0007669"/>
    <property type="project" value="InterPro"/>
</dbReference>
<sequence length="1267" mass="140701">MTAPEAMERTTGSEGKNSRSEDEEAQPHDQRASAADNAQRTPKKRRKVNHACIYCRRSERPCTRCIKRNIGHLCHDEPREQETKKSKSLAPSSVQDPTSQPDPGPSSSINQNAGAMKPPSFDSAMSNGPVQVAKAAFDAAALADRSNNPIQLVQPTPVPSITGSTLEAMSQFSGFSDVWLASQNPYHAMHNFHPSHVAAPELKHEWDLLSDFLQTSLSDDQNQPDAASGFPSGTAMLPPSTVQGSSAPPPNAEQGKGIPRPDSALPVDKTRAYYLQAADPSGSAPEERMRQVLQAKYEAGLLKPFNYINGYTRLGSYLDGHVSASSKQKILRQLDRFRPKFREKIKDLTDMDLVLVEMWFERTLMDYDRVFASMAVPACCWRRTGEIFRGNKEMAELIGVPVEDLRGGKIALHQILTEESNVRYWEEFGTIAFDAAHDTLLTACSLQNPNDPKKRVINCCFSFRIRRDDHKISQSTKHNIAASDCGPKPTTPFEPRVPIRDASSARAPRHAASQSSNKSEKRIEAAIEFATRLRTILTGPEPADTPLTESLVADIAKHAAHLHVCQQTYVPDLSGDPEVDELATGLWNVCTRLWRGWREKEREGEGEGVDGGRGEGKSGGGGGGGGGDGKGKPKLGRLGRLYLYGRVLAFHLLGVARPRGNGRVGVVVRLMKLGLKVVRDCVVELAGKVVQSTTDYKGWLQNMSKDLPEEECWVEDRLDVAEHMYAKAELLRQFLTPEYTERLADVLYEIGKSLAARSDFPIAVKWFQRANDVINSQELEQLSREGVELRLAILQGLVTALLGTGTPEGLDKAKSYVEFIEAEAGNKFVISLLKLELLTKTPAEVFDSDAYGDVLRHIIRNFSFSDSGFKLIMHHIRKLHDKSPGAGCAVLDDFIVALGSQENDGWIEKAVVTRMWMITNQRDSVETINTVQGVLKCLTNPLSAEAALLWKKLELSYSQGQYDLAESWCQLSLHAVFQRCGSRNISKLESLDSASSIIHKMSAQSWKEPMTAYLAFKVAIRVEDRTLAEKCLETIGQAPDHIDYLGACIAESQKAGDILCAISALKKLQEKYEYKEPSSIHLPALFRCTIRLLNLLAERPGTDLNAIVNDLCQEFDDGISRRLQAMADSLLRAQAPGQALYSTMRKIVNEIWVLENFDAVKLAKYTRCLFQATLPLDDALAMRLLEEACDKARELRESQAAWPEEELEWMATTSFNHAIDCYSVHETDRAKEWATKAINLAHYCNDKQLEEILQNKYLRLSFEGGSG</sequence>